<evidence type="ECO:0000313" key="3">
    <source>
        <dbReference type="Proteomes" id="UP000604046"/>
    </source>
</evidence>
<gene>
    <name evidence="2" type="primary">PDK</name>
    <name evidence="2" type="ORF">SNAT2548_LOCUS9663</name>
</gene>
<dbReference type="Proteomes" id="UP000604046">
    <property type="component" value="Unassembled WGS sequence"/>
</dbReference>
<proteinExistence type="predicted"/>
<organism evidence="2 3">
    <name type="scientific">Symbiodinium natans</name>
    <dbReference type="NCBI Taxonomy" id="878477"/>
    <lineage>
        <taxon>Eukaryota</taxon>
        <taxon>Sar</taxon>
        <taxon>Alveolata</taxon>
        <taxon>Dinophyceae</taxon>
        <taxon>Suessiales</taxon>
        <taxon>Symbiodiniaceae</taxon>
        <taxon>Symbiodinium</taxon>
    </lineage>
</organism>
<dbReference type="AlphaFoldDB" id="A0A812KQN9"/>
<accession>A0A812KQN9</accession>
<sequence>MAHRHSIYTYRLPRFEPYLKRIESEAREELPNSTSVGEELRLDESSSTVVAHPMVSRLFQEVPATPARQRRQAQFWSPREGTPAPSPKSSASSQSPASHRPGRPEERAAGRPVDADLQTEDAERCDGRYADSAEEAETEEEDPPPTTAPFQDQQARAPQQRGREERAPAKAPLLESHRGFSTSRRPEASGFDGRRGRSTSQRGRSVSHSEDSDCAARPAPRTTRREVRPESAPPAPRSWARPSPRAAPVTTRSGLPGRRTSALGVASRFRPGMGRLSSRTDNDNCRQM</sequence>
<evidence type="ECO:0000313" key="2">
    <source>
        <dbReference type="EMBL" id="CAE7232729.1"/>
    </source>
</evidence>
<feature type="compositionally biased region" description="Basic and acidic residues" evidence="1">
    <location>
        <begin position="121"/>
        <end position="131"/>
    </location>
</feature>
<feature type="compositionally biased region" description="Low complexity" evidence="1">
    <location>
        <begin position="237"/>
        <end position="249"/>
    </location>
</feature>
<reference evidence="2" key="1">
    <citation type="submission" date="2021-02" db="EMBL/GenBank/DDBJ databases">
        <authorList>
            <person name="Dougan E. K."/>
            <person name="Rhodes N."/>
            <person name="Thang M."/>
            <person name="Chan C."/>
        </authorList>
    </citation>
    <scope>NUCLEOTIDE SEQUENCE</scope>
</reference>
<comment type="caution">
    <text evidence="2">The sequence shown here is derived from an EMBL/GenBank/DDBJ whole genome shotgun (WGS) entry which is preliminary data.</text>
</comment>
<evidence type="ECO:0000256" key="1">
    <source>
        <dbReference type="SAM" id="MobiDB-lite"/>
    </source>
</evidence>
<feature type="region of interest" description="Disordered" evidence="1">
    <location>
        <begin position="25"/>
        <end position="49"/>
    </location>
</feature>
<keyword evidence="3" id="KW-1185">Reference proteome</keyword>
<protein>
    <submittedName>
        <fullName evidence="2">PDK protein</fullName>
    </submittedName>
</protein>
<feature type="compositionally biased region" description="Low complexity" evidence="1">
    <location>
        <begin position="87"/>
        <end position="98"/>
    </location>
</feature>
<feature type="region of interest" description="Disordered" evidence="1">
    <location>
        <begin position="61"/>
        <end position="288"/>
    </location>
</feature>
<feature type="compositionally biased region" description="Acidic residues" evidence="1">
    <location>
        <begin position="132"/>
        <end position="143"/>
    </location>
</feature>
<dbReference type="EMBL" id="CAJNDS010000768">
    <property type="protein sequence ID" value="CAE7232729.1"/>
    <property type="molecule type" value="Genomic_DNA"/>
</dbReference>
<feature type="compositionally biased region" description="Basic and acidic residues" evidence="1">
    <location>
        <begin position="278"/>
        <end position="288"/>
    </location>
</feature>
<feature type="compositionally biased region" description="Basic and acidic residues" evidence="1">
    <location>
        <begin position="184"/>
        <end position="195"/>
    </location>
</feature>
<name>A0A812KQN9_9DINO</name>